<organism evidence="1 2">
    <name type="scientific">Brachionus plicatilis</name>
    <name type="common">Marine rotifer</name>
    <name type="synonym">Brachionus muelleri</name>
    <dbReference type="NCBI Taxonomy" id="10195"/>
    <lineage>
        <taxon>Eukaryota</taxon>
        <taxon>Metazoa</taxon>
        <taxon>Spiralia</taxon>
        <taxon>Gnathifera</taxon>
        <taxon>Rotifera</taxon>
        <taxon>Eurotatoria</taxon>
        <taxon>Monogononta</taxon>
        <taxon>Pseudotrocha</taxon>
        <taxon>Ploima</taxon>
        <taxon>Brachionidae</taxon>
        <taxon>Brachionus</taxon>
    </lineage>
</organism>
<name>A0A3M7Q828_BRAPC</name>
<keyword evidence="2" id="KW-1185">Reference proteome</keyword>
<proteinExistence type="predicted"/>
<gene>
    <name evidence="1" type="ORF">BpHYR1_014332</name>
</gene>
<sequence>MHPESLVWSVAPLLALLRKIVFKIHLDIAKKMHQSMSHYVSIFVKFSHTLAWEYEFSQIASLSTTSPRPRLLLSPGNFDLSSKIIKDGAKHLEHDVDSA</sequence>
<reference evidence="1 2" key="1">
    <citation type="journal article" date="2018" name="Sci. Rep.">
        <title>Genomic signatures of local adaptation to the degree of environmental predictability in rotifers.</title>
        <authorList>
            <person name="Franch-Gras L."/>
            <person name="Hahn C."/>
            <person name="Garcia-Roger E.M."/>
            <person name="Carmona M.J."/>
            <person name="Serra M."/>
            <person name="Gomez A."/>
        </authorList>
    </citation>
    <scope>NUCLEOTIDE SEQUENCE [LARGE SCALE GENOMIC DNA]</scope>
    <source>
        <strain evidence="1">HYR1</strain>
    </source>
</reference>
<evidence type="ECO:0000313" key="1">
    <source>
        <dbReference type="EMBL" id="RNA07098.1"/>
    </source>
</evidence>
<evidence type="ECO:0000313" key="2">
    <source>
        <dbReference type="Proteomes" id="UP000276133"/>
    </source>
</evidence>
<dbReference type="AlphaFoldDB" id="A0A3M7Q828"/>
<dbReference type="Proteomes" id="UP000276133">
    <property type="component" value="Unassembled WGS sequence"/>
</dbReference>
<protein>
    <submittedName>
        <fullName evidence="1">Uncharacterized protein</fullName>
    </submittedName>
</protein>
<comment type="caution">
    <text evidence="1">The sequence shown here is derived from an EMBL/GenBank/DDBJ whole genome shotgun (WGS) entry which is preliminary data.</text>
</comment>
<accession>A0A3M7Q828</accession>
<dbReference type="EMBL" id="REGN01007157">
    <property type="protein sequence ID" value="RNA07098.1"/>
    <property type="molecule type" value="Genomic_DNA"/>
</dbReference>